<feature type="transmembrane region" description="Helical" evidence="1">
    <location>
        <begin position="129"/>
        <end position="149"/>
    </location>
</feature>
<feature type="transmembrane region" description="Helical" evidence="1">
    <location>
        <begin position="154"/>
        <end position="175"/>
    </location>
</feature>
<evidence type="ECO:0000313" key="3">
    <source>
        <dbReference type="Proteomes" id="UP000606600"/>
    </source>
</evidence>
<dbReference type="EMBL" id="JACWMY010000011">
    <property type="protein sequence ID" value="MBD1366267.1"/>
    <property type="molecule type" value="Genomic_DNA"/>
</dbReference>
<sequence length="359" mass="40599">MERKPFSPLALAAFIAAILGAIVFTRAVRVAVGENISPLLLYGIALGYLFTVLTLIFVWKSKAAKGTIDVTNYTAFWQNAVRYTLALDMIMFGGQKFCHLQFYVPLGMLDDPFTAIPNEMLMWAFMGRYHSMVDIIACIEILGGALLLFRKTRLVGAFVLLPMLLNIMLLDLYYLNLLVQVYVALELLAVIYLILLEYRRLVDFFLVEKGNSPLYNFRIKGISYAVKASAIIIPAIALAVHEYPINYTEITGKYEVKRVFINNIDQTQVPCRDSVLTHVFIDRFDLVLGYPDYRNKVIGRYKYNPETKQITVAFQYPATMKDTLTATIIPGNGEMKTLIGKIGGKELKIEMERVAPVNN</sequence>
<evidence type="ECO:0008006" key="4">
    <source>
        <dbReference type="Google" id="ProtNLM"/>
    </source>
</evidence>
<keyword evidence="3" id="KW-1185">Reference proteome</keyword>
<keyword evidence="1" id="KW-0812">Transmembrane</keyword>
<protein>
    <recommendedName>
        <fullName evidence="4">DoxX-like protein</fullName>
    </recommendedName>
</protein>
<gene>
    <name evidence="2" type="ORF">IDJ77_20815</name>
</gene>
<proteinExistence type="predicted"/>
<evidence type="ECO:0000313" key="2">
    <source>
        <dbReference type="EMBL" id="MBD1366267.1"/>
    </source>
</evidence>
<organism evidence="2 3">
    <name type="scientific">Mucilaginibacter pankratovii</name>
    <dbReference type="NCBI Taxonomy" id="2772110"/>
    <lineage>
        <taxon>Bacteria</taxon>
        <taxon>Pseudomonadati</taxon>
        <taxon>Bacteroidota</taxon>
        <taxon>Sphingobacteriia</taxon>
        <taxon>Sphingobacteriales</taxon>
        <taxon>Sphingobacteriaceae</taxon>
        <taxon>Mucilaginibacter</taxon>
    </lineage>
</organism>
<name>A0ABR7WVF0_9SPHI</name>
<feature type="transmembrane region" description="Helical" evidence="1">
    <location>
        <begin position="80"/>
        <end position="104"/>
    </location>
</feature>
<comment type="caution">
    <text evidence="2">The sequence shown here is derived from an EMBL/GenBank/DDBJ whole genome shotgun (WGS) entry which is preliminary data.</text>
</comment>
<feature type="transmembrane region" description="Helical" evidence="1">
    <location>
        <begin position="39"/>
        <end position="59"/>
    </location>
</feature>
<keyword evidence="1" id="KW-1133">Transmembrane helix</keyword>
<evidence type="ECO:0000256" key="1">
    <source>
        <dbReference type="SAM" id="Phobius"/>
    </source>
</evidence>
<keyword evidence="1" id="KW-0472">Membrane</keyword>
<accession>A0ABR7WVF0</accession>
<feature type="transmembrane region" description="Helical" evidence="1">
    <location>
        <begin position="181"/>
        <end position="198"/>
    </location>
</feature>
<dbReference type="RefSeq" id="WP_191190908.1">
    <property type="nucleotide sequence ID" value="NZ_JACWMY010000011.1"/>
</dbReference>
<reference evidence="2 3" key="1">
    <citation type="submission" date="2020-09" db="EMBL/GenBank/DDBJ databases">
        <title>Novel species of Mucilaginibacter isolated from a glacier on the Tibetan Plateau.</title>
        <authorList>
            <person name="Liu Q."/>
            <person name="Xin Y.-H."/>
        </authorList>
    </citation>
    <scope>NUCLEOTIDE SEQUENCE [LARGE SCALE GENOMIC DNA]</scope>
    <source>
        <strain evidence="2 3">ZT4R22</strain>
    </source>
</reference>
<dbReference type="Proteomes" id="UP000606600">
    <property type="component" value="Unassembled WGS sequence"/>
</dbReference>